<reference evidence="2 3" key="1">
    <citation type="submission" date="2019-07" db="EMBL/GenBank/DDBJ databases">
        <title>The pathways for chlorine oxyanion respiration interact through the shared metabolite chlorate.</title>
        <authorList>
            <person name="Barnum T.P."/>
            <person name="Cheng Y."/>
            <person name="Hill K.A."/>
            <person name="Lucas L.N."/>
            <person name="Carlson H.K."/>
            <person name="Coates J.D."/>
        </authorList>
    </citation>
    <scope>NUCLEOTIDE SEQUENCE [LARGE SCALE GENOMIC DNA]</scope>
    <source>
        <strain evidence="2 3">SFB-1</strain>
    </source>
</reference>
<name>A0A557S4E9_9RHOO</name>
<gene>
    <name evidence="2" type="ORF">FHP89_18570</name>
</gene>
<proteinExistence type="predicted"/>
<accession>A0A557S4E9</accession>
<protein>
    <recommendedName>
        <fullName evidence="4">Helix-turn-helix domain-containing protein</fullName>
    </recommendedName>
</protein>
<dbReference type="AlphaFoldDB" id="A0A557S4E9"/>
<evidence type="ECO:0000256" key="1">
    <source>
        <dbReference type="SAM" id="MobiDB-lite"/>
    </source>
</evidence>
<dbReference type="EMBL" id="VMNI01000021">
    <property type="protein sequence ID" value="TVO72286.1"/>
    <property type="molecule type" value="Genomic_DNA"/>
</dbReference>
<comment type="caution">
    <text evidence="2">The sequence shown here is derived from an EMBL/GenBank/DDBJ whole genome shotgun (WGS) entry which is preliminary data.</text>
</comment>
<sequence length="179" mass="19400">MAKKLIKHKNRRPTGPFSALPFAVQDSPNFCALSAYGVKLLINLFGQYRGANNGDLCAAWSIMQPKGWRSKATLSKALKELRHYGFIVVTRQGGRKLATLYAVTWLGIDECSGKLDVSSSPTALRTWSTTKAPFSTKMTAPENDEDEPLSRSGKVVSLPLPRGHVGTPAGSEVPIRTAA</sequence>
<evidence type="ECO:0000313" key="2">
    <source>
        <dbReference type="EMBL" id="TVO72286.1"/>
    </source>
</evidence>
<evidence type="ECO:0000313" key="3">
    <source>
        <dbReference type="Proteomes" id="UP000318349"/>
    </source>
</evidence>
<organism evidence="2 3">
    <name type="scientific">Denitromonas halophila</name>
    <dbReference type="NCBI Taxonomy" id="1629404"/>
    <lineage>
        <taxon>Bacteria</taxon>
        <taxon>Pseudomonadati</taxon>
        <taxon>Pseudomonadota</taxon>
        <taxon>Betaproteobacteria</taxon>
        <taxon>Rhodocyclales</taxon>
        <taxon>Zoogloeaceae</taxon>
        <taxon>Denitromonas</taxon>
    </lineage>
</organism>
<feature type="region of interest" description="Disordered" evidence="1">
    <location>
        <begin position="134"/>
        <end position="179"/>
    </location>
</feature>
<evidence type="ECO:0008006" key="4">
    <source>
        <dbReference type="Google" id="ProtNLM"/>
    </source>
</evidence>
<dbReference type="Proteomes" id="UP000318349">
    <property type="component" value="Unassembled WGS sequence"/>
</dbReference>